<dbReference type="EMBL" id="JBHSHD010000008">
    <property type="protein sequence ID" value="MFC4821088.1"/>
    <property type="molecule type" value="Genomic_DNA"/>
</dbReference>
<name>A0ABV9QUM7_9GAMM</name>
<sequence>MRRRRRRRAIATGTGIVPSRIVPSAILSLRIASSESTPAHAHVRSHFLTDVKPIDASMRLRSIVRVTPATRRNVRGITSTRHSFGAHIGISIL</sequence>
<reference evidence="2" key="1">
    <citation type="journal article" date="2019" name="Int. J. Syst. Evol. Microbiol.">
        <title>The Global Catalogue of Microorganisms (GCM) 10K type strain sequencing project: providing services to taxonomists for standard genome sequencing and annotation.</title>
        <authorList>
            <consortium name="The Broad Institute Genomics Platform"/>
            <consortium name="The Broad Institute Genome Sequencing Center for Infectious Disease"/>
            <person name="Wu L."/>
            <person name="Ma J."/>
        </authorList>
    </citation>
    <scope>NUCLEOTIDE SEQUENCE [LARGE SCALE GENOMIC DNA]</scope>
    <source>
        <strain evidence="2">CCUG 30340</strain>
    </source>
</reference>
<proteinExistence type="predicted"/>
<protein>
    <recommendedName>
        <fullName evidence="3">Secreted protein</fullName>
    </recommendedName>
</protein>
<evidence type="ECO:0000313" key="2">
    <source>
        <dbReference type="Proteomes" id="UP001595886"/>
    </source>
</evidence>
<accession>A0ABV9QUM7</accession>
<keyword evidence="2" id="KW-1185">Reference proteome</keyword>
<evidence type="ECO:0000313" key="1">
    <source>
        <dbReference type="EMBL" id="MFC4821088.1"/>
    </source>
</evidence>
<gene>
    <name evidence="1" type="ORF">ACFO6Q_12185</name>
</gene>
<evidence type="ECO:0008006" key="3">
    <source>
        <dbReference type="Google" id="ProtNLM"/>
    </source>
</evidence>
<dbReference type="Proteomes" id="UP001595886">
    <property type="component" value="Unassembled WGS sequence"/>
</dbReference>
<comment type="caution">
    <text evidence="1">The sequence shown here is derived from an EMBL/GenBank/DDBJ whole genome shotgun (WGS) entry which is preliminary data.</text>
</comment>
<dbReference type="RefSeq" id="WP_380021372.1">
    <property type="nucleotide sequence ID" value="NZ_JBHSHD010000008.1"/>
</dbReference>
<organism evidence="1 2">
    <name type="scientific">Dokdonella ginsengisoli</name>
    <dbReference type="NCBI Taxonomy" id="363846"/>
    <lineage>
        <taxon>Bacteria</taxon>
        <taxon>Pseudomonadati</taxon>
        <taxon>Pseudomonadota</taxon>
        <taxon>Gammaproteobacteria</taxon>
        <taxon>Lysobacterales</taxon>
        <taxon>Rhodanobacteraceae</taxon>
        <taxon>Dokdonella</taxon>
    </lineage>
</organism>